<dbReference type="Pfam" id="PF02678">
    <property type="entry name" value="Pirin"/>
    <property type="match status" value="1"/>
</dbReference>
<sequence length="288" mass="31843">MIFTRFFLHVPFCASDKVILPHAVPPLQYSVTVLPKKTRTKHTVSVCRAAFWATYETEGGIPMLKKISRARLDALRQGWLESRRHLPTARFGPLTALDDSLIRPHTGFNTHPDKNEVLLYYIANGELTHGDSLNNHSVLRRGEALCLHTGTGLRHSELNQSSAPLRLVRMAFSPARPGGAPNYGEQRFLWENHVNRWLLLACAAPEPDSGPLFLSADANVYAADLTCEARLAFPIEPGRQVYLLVVEGAAEVNGIVLEDGDALSAFGEPLQLSALPRAHILLVEAPQY</sequence>
<dbReference type="InterPro" id="IPR011051">
    <property type="entry name" value="RmlC_Cupin_sf"/>
</dbReference>
<comment type="similarity">
    <text evidence="1 2">Belongs to the pirin family.</text>
</comment>
<name>A0A6I2U0U0_9FIRM</name>
<evidence type="ECO:0000259" key="4">
    <source>
        <dbReference type="Pfam" id="PF17954"/>
    </source>
</evidence>
<dbReference type="SUPFAM" id="SSF51182">
    <property type="entry name" value="RmlC-like cupins"/>
    <property type="match status" value="1"/>
</dbReference>
<comment type="caution">
    <text evidence="5">The sequence shown here is derived from an EMBL/GenBank/DDBJ whole genome shotgun (WGS) entry which is preliminary data.</text>
</comment>
<dbReference type="InterPro" id="IPR012093">
    <property type="entry name" value="Pirin"/>
</dbReference>
<dbReference type="InterPro" id="IPR041602">
    <property type="entry name" value="Quercetinase_C"/>
</dbReference>
<evidence type="ECO:0000313" key="5">
    <source>
        <dbReference type="EMBL" id="MST91257.1"/>
    </source>
</evidence>
<dbReference type="Pfam" id="PF17954">
    <property type="entry name" value="Pirin_C_2"/>
    <property type="match status" value="1"/>
</dbReference>
<dbReference type="InterPro" id="IPR003829">
    <property type="entry name" value="Pirin_N_dom"/>
</dbReference>
<reference evidence="5 6" key="1">
    <citation type="submission" date="2019-08" db="EMBL/GenBank/DDBJ databases">
        <title>In-depth cultivation of the pig gut microbiome towards novel bacterial diversity and tailored functional studies.</title>
        <authorList>
            <person name="Wylensek D."/>
            <person name="Hitch T.C.A."/>
            <person name="Clavel T."/>
        </authorList>
    </citation>
    <scope>NUCLEOTIDE SEQUENCE [LARGE SCALE GENOMIC DNA]</scope>
    <source>
        <strain evidence="5 6">WCA3-601-WT-6J</strain>
    </source>
</reference>
<dbReference type="AlphaFoldDB" id="A0A6I2U0U0"/>
<dbReference type="EMBL" id="VUNJ01000004">
    <property type="protein sequence ID" value="MST91257.1"/>
    <property type="molecule type" value="Genomic_DNA"/>
</dbReference>
<organism evidence="5 6">
    <name type="scientific">Ruthenibacterium lactatiformans</name>
    <dbReference type="NCBI Taxonomy" id="1550024"/>
    <lineage>
        <taxon>Bacteria</taxon>
        <taxon>Bacillati</taxon>
        <taxon>Bacillota</taxon>
        <taxon>Clostridia</taxon>
        <taxon>Eubacteriales</taxon>
        <taxon>Oscillospiraceae</taxon>
        <taxon>Ruthenibacterium</taxon>
    </lineage>
</organism>
<evidence type="ECO:0000256" key="1">
    <source>
        <dbReference type="ARBA" id="ARBA00008416"/>
    </source>
</evidence>
<protein>
    <submittedName>
        <fullName evidence="5">Pirin family protein</fullName>
    </submittedName>
</protein>
<dbReference type="Gene3D" id="2.60.120.10">
    <property type="entry name" value="Jelly Rolls"/>
    <property type="match status" value="2"/>
</dbReference>
<dbReference type="PANTHER" id="PTHR43212:SF3">
    <property type="entry name" value="QUERCETIN 2,3-DIOXYGENASE"/>
    <property type="match status" value="1"/>
</dbReference>
<dbReference type="InterPro" id="IPR014710">
    <property type="entry name" value="RmlC-like_jellyroll"/>
</dbReference>
<evidence type="ECO:0000259" key="3">
    <source>
        <dbReference type="Pfam" id="PF02678"/>
    </source>
</evidence>
<gene>
    <name evidence="5" type="ORF">FYJ76_04795</name>
</gene>
<feature type="domain" description="Pirin N-terminal" evidence="3">
    <location>
        <begin position="98"/>
        <end position="166"/>
    </location>
</feature>
<accession>A0A6I2U0U0</accession>
<evidence type="ECO:0000313" key="6">
    <source>
        <dbReference type="Proteomes" id="UP000431913"/>
    </source>
</evidence>
<feature type="domain" description="Quercetin 2,3-dioxygenase C-terminal cupin" evidence="4">
    <location>
        <begin position="203"/>
        <end position="284"/>
    </location>
</feature>
<proteinExistence type="inferred from homology"/>
<dbReference type="Proteomes" id="UP000431913">
    <property type="component" value="Unassembled WGS sequence"/>
</dbReference>
<evidence type="ECO:0000256" key="2">
    <source>
        <dbReference type="RuleBase" id="RU003457"/>
    </source>
</evidence>
<dbReference type="PANTHER" id="PTHR43212">
    <property type="entry name" value="QUERCETIN 2,3-DIOXYGENASE"/>
    <property type="match status" value="1"/>
</dbReference>